<dbReference type="SUPFAM" id="SSF52021">
    <property type="entry name" value="Carbamoyl phosphate synthetase, small subunit N-terminal domain"/>
    <property type="match status" value="1"/>
</dbReference>
<sequence length="104" mass="11670">MNDIKIVLANGVEIPCKSFGYRKDVYAPFIFNTSIVGYQEALTDPSYKKEILVMSFPIQGIYGINDLDSESSKVHLSAFVVNNLEDNFSNNYATKSLRDFFGGK</sequence>
<dbReference type="Proteomes" id="UP000294192">
    <property type="component" value="Unassembled WGS sequence"/>
</dbReference>
<dbReference type="SMART" id="SM01097">
    <property type="entry name" value="CPSase_sm_chain"/>
    <property type="match status" value="1"/>
</dbReference>
<dbReference type="Pfam" id="PF00988">
    <property type="entry name" value="CPSase_sm_chain"/>
    <property type="match status" value="1"/>
</dbReference>
<evidence type="ECO:0000313" key="2">
    <source>
        <dbReference type="EMBL" id="TCG11475.1"/>
    </source>
</evidence>
<dbReference type="InterPro" id="IPR036480">
    <property type="entry name" value="CarbP_synth_ssu_N_sf"/>
</dbReference>
<dbReference type="Gene3D" id="3.50.30.20">
    <property type="entry name" value="Carbamoyl-phosphate synthase small subunit, N-terminal domain"/>
    <property type="match status" value="1"/>
</dbReference>
<evidence type="ECO:0000259" key="1">
    <source>
        <dbReference type="SMART" id="SM01097"/>
    </source>
</evidence>
<gene>
    <name evidence="2" type="ORF">C4B24_01815</name>
</gene>
<name>A0A4R0XRH4_9MOLU</name>
<evidence type="ECO:0000313" key="3">
    <source>
        <dbReference type="Proteomes" id="UP000294192"/>
    </source>
</evidence>
<proteinExistence type="predicted"/>
<reference evidence="2 3" key="1">
    <citation type="submission" date="2018-02" db="EMBL/GenBank/DDBJ databases">
        <title>Mycoplasma marinum and Mycoplasma todarodis sp. nov., moderately halophilic and psychrotolerant mycoplasmas isolated from cephalopods.</title>
        <authorList>
            <person name="Viver T."/>
        </authorList>
    </citation>
    <scope>NUCLEOTIDE SEQUENCE [LARGE SCALE GENOMIC DNA]</scope>
    <source>
        <strain evidence="2 3">PE</strain>
    </source>
</reference>
<accession>A0A4R0XRH4</accession>
<dbReference type="RefSeq" id="WP_131598770.1">
    <property type="nucleotide sequence ID" value="NZ_PSZO01000006.1"/>
</dbReference>
<dbReference type="EMBL" id="PSZO01000006">
    <property type="protein sequence ID" value="TCG11475.1"/>
    <property type="molecule type" value="Genomic_DNA"/>
</dbReference>
<organism evidence="2 3">
    <name type="scientific">Mycoplasma marinum</name>
    <dbReference type="NCBI Taxonomy" id="1937190"/>
    <lineage>
        <taxon>Bacteria</taxon>
        <taxon>Bacillati</taxon>
        <taxon>Mycoplasmatota</taxon>
        <taxon>Mollicutes</taxon>
        <taxon>Mycoplasmataceae</taxon>
        <taxon>Mycoplasma</taxon>
    </lineage>
</organism>
<dbReference type="AlphaFoldDB" id="A0A4R0XRH4"/>
<feature type="domain" description="Carbamoyl-phosphate synthase small subunit N-terminal" evidence="1">
    <location>
        <begin position="2"/>
        <end position="101"/>
    </location>
</feature>
<dbReference type="OrthoDB" id="9804328at2"/>
<keyword evidence="3" id="KW-1185">Reference proteome</keyword>
<comment type="caution">
    <text evidence="2">The sequence shown here is derived from an EMBL/GenBank/DDBJ whole genome shotgun (WGS) entry which is preliminary data.</text>
</comment>
<dbReference type="InterPro" id="IPR002474">
    <property type="entry name" value="CarbamoylP_synth_ssu_N"/>
</dbReference>
<protein>
    <recommendedName>
        <fullName evidence="1">Carbamoyl-phosphate synthase small subunit N-terminal domain-containing protein</fullName>
    </recommendedName>
</protein>